<reference evidence="4 5" key="1">
    <citation type="submission" date="2018-10" db="EMBL/GenBank/DDBJ databases">
        <title>Butyricimonas faecalis sp. nov., isolated from human faeces and emended description of the genus Butyricimonas.</title>
        <authorList>
            <person name="Le Roy T."/>
            <person name="Van der Smissen P."/>
            <person name="Paquot A."/>
            <person name="Delzenne N."/>
            <person name="Muccioli G."/>
            <person name="Collet J.-F."/>
            <person name="Cani P.D."/>
        </authorList>
    </citation>
    <scope>NUCLEOTIDE SEQUENCE [LARGE SCALE GENOMIC DNA]</scope>
    <source>
        <strain evidence="4 5">H184</strain>
    </source>
</reference>
<dbReference type="Proteomes" id="UP000270673">
    <property type="component" value="Chromosome"/>
</dbReference>
<dbReference type="SUPFAM" id="SSF69318">
    <property type="entry name" value="Integrin alpha N-terminal domain"/>
    <property type="match status" value="1"/>
</dbReference>
<evidence type="ECO:0000256" key="2">
    <source>
        <dbReference type="SAM" id="SignalP"/>
    </source>
</evidence>
<keyword evidence="5" id="KW-1185">Reference proteome</keyword>
<keyword evidence="1 2" id="KW-0732">Signal</keyword>
<feature type="domain" description="Thiol:disulfide interchange protein DsbD N-terminal" evidence="3">
    <location>
        <begin position="488"/>
        <end position="594"/>
    </location>
</feature>
<proteinExistence type="predicted"/>
<protein>
    <submittedName>
        <fullName evidence="4">VCBS repeat-containing protein</fullName>
    </submittedName>
</protein>
<evidence type="ECO:0000256" key="1">
    <source>
        <dbReference type="ARBA" id="ARBA00022729"/>
    </source>
</evidence>
<evidence type="ECO:0000259" key="3">
    <source>
        <dbReference type="Pfam" id="PF11412"/>
    </source>
</evidence>
<dbReference type="InterPro" id="IPR028250">
    <property type="entry name" value="DsbDN"/>
</dbReference>
<dbReference type="GO" id="GO:0005886">
    <property type="term" value="C:plasma membrane"/>
    <property type="evidence" value="ECO:0007669"/>
    <property type="project" value="TreeGrafter"/>
</dbReference>
<dbReference type="InterPro" id="IPR028994">
    <property type="entry name" value="Integrin_alpha_N"/>
</dbReference>
<feature type="chain" id="PRO_5019263217" evidence="2">
    <location>
        <begin position="22"/>
        <end position="601"/>
    </location>
</feature>
<accession>A0A3S9VX33</accession>
<dbReference type="RefSeq" id="WP_106481425.1">
    <property type="nucleotide sequence ID" value="NZ_CP032819.1"/>
</dbReference>
<dbReference type="AlphaFoldDB" id="A0A3S9VX33"/>
<dbReference type="PANTHER" id="PTHR13412">
    <property type="entry name" value="T-CELL IMMUNOMODULATORY PROTEIN HOMOLOG"/>
    <property type="match status" value="1"/>
</dbReference>
<feature type="signal peptide" evidence="2">
    <location>
        <begin position="1"/>
        <end position="21"/>
    </location>
</feature>
<dbReference type="EMBL" id="CP032819">
    <property type="protein sequence ID" value="AZS31029.1"/>
    <property type="molecule type" value="Genomic_DNA"/>
</dbReference>
<name>A0A3S9VX33_9BACT</name>
<dbReference type="InterPro" id="IPR013517">
    <property type="entry name" value="FG-GAP"/>
</dbReference>
<dbReference type="OrthoDB" id="9816120at2"/>
<dbReference type="InterPro" id="IPR024881">
    <property type="entry name" value="Tip"/>
</dbReference>
<dbReference type="KEGG" id="buy:D8S85_16675"/>
<evidence type="ECO:0000313" key="4">
    <source>
        <dbReference type="EMBL" id="AZS31029.1"/>
    </source>
</evidence>
<organism evidence="4 5">
    <name type="scientific">Butyricimonas faecalis</name>
    <dbReference type="NCBI Taxonomy" id="2093856"/>
    <lineage>
        <taxon>Bacteria</taxon>
        <taxon>Pseudomonadati</taxon>
        <taxon>Bacteroidota</taxon>
        <taxon>Bacteroidia</taxon>
        <taxon>Bacteroidales</taxon>
        <taxon>Odoribacteraceae</taxon>
        <taxon>Butyricimonas</taxon>
    </lineage>
</organism>
<dbReference type="PANTHER" id="PTHR13412:SF0">
    <property type="entry name" value="T-CELL IMMUNOMODULATORY PROTEIN"/>
    <property type="match status" value="1"/>
</dbReference>
<dbReference type="Gene3D" id="2.130.10.130">
    <property type="entry name" value="Integrin alpha, N-terminal"/>
    <property type="match status" value="1"/>
</dbReference>
<evidence type="ECO:0000313" key="5">
    <source>
        <dbReference type="Proteomes" id="UP000270673"/>
    </source>
</evidence>
<gene>
    <name evidence="4" type="ORF">D8S85_16675</name>
</gene>
<sequence length="601" mass="67901">MKKIICIINCLLVWSYTCVVAQNTSDEAMIHTVHFPEMRVVVNSDIPGAPILSQLQRIDGTEREIRTEKHGLIYPAFFDWNGDGKKDLLLGEFETGQKGSYIKVYLNEGTDAAPSYSGKYFYATDVNGDTITNYQWCCIGIHPRLIDLDQDGYLDIISGQYNPGQISWWRGSKDGFLPRVFIEQEGYVEGAVLSDGKGDDPNSLTYWNYTSVHFADYDGDGLLDLFVGGSGGLRVALNVGTKENPKFGIRKYLLHTDGSKLTIHTRDEKSKAYLYKTYMTPVDWDGDGVLDILLTYEYVKEGHHPVEFFKGVQTPEGLRFEKAIPLFTEKEGRKALPGCQPMITLVDYNNDGVQDIVLGLSIPTINGFEVAPEIAWDWIRNVGIEMPGKDAGRGVEYAGGIEQLIQKIEENPALKNHYLGKLKDYKYLTLRHRGYLFVMYGTKNPKKAKHLSIDIPLGEVEEEVEESMQKPVSISWKLPDKLEVGKELEVEVIFSFQKGWHGYVDDEINTALGFIPTTVDFEFPKGVTKVGETSAPKPSYVGLYPVYEGNQKSFKQKFICSKKLLKNKGEIVVKAKIQYQVCNENMCMPPVEETWQQLMKK</sequence>
<dbReference type="Pfam" id="PF13517">
    <property type="entry name" value="FG-GAP_3"/>
    <property type="match status" value="1"/>
</dbReference>
<dbReference type="Pfam" id="PF11412">
    <property type="entry name" value="DsbD_N"/>
    <property type="match status" value="1"/>
</dbReference>